<accession>A0ABY2M0X5</accession>
<dbReference type="Proteomes" id="UP000298200">
    <property type="component" value="Unassembled WGS sequence"/>
</dbReference>
<sequence>MHLNYRVIAALLFISSIFFNCYPLLLATKEEPNDNSSVLLGTYLLLVGNCNSGNGLWARDLTTQTSVCVPVQLLYDGNNVQVYKEVSLSTNYDLVNFGKVFDTNTYRKLIATFGTPSDRDGDGKIKILVMDIRDGATANSPYVAGYYDPVNYFPDNFLSRIRSNFAEVLYLDGKELIAANNSDPTAFTSTAAHEFQHLLRFPRMYEVGQTDELWINEGTSEVASDIAGFGPQTSRLDCYAGRESRCSDGINGVSLLDWNNSSSEVLKQYAFAYVFLKYLYESSGTTEAQKQSFFRNSVLGVNGIRANSTGSLMSVFQTSVNFQSSALTTQNSDIFFRMYTLITGYSFGLTNFSSVEQVQSDGGNINTIDLSNAVHYYPLPTSLNRFNTLANQVTPTTIKNTIKQGSTNFYNTAPPNILVSSSRKNYGRVAGIGKGIFLWADSPSGFNASIRNVTETEETFAPVRTKPRSLKSVIGTDHGHQFPICGFEFTNGLVHTSESIPIE</sequence>
<comment type="caution">
    <text evidence="1">The sequence shown here is derived from an EMBL/GenBank/DDBJ whole genome shotgun (WGS) entry which is preliminary data.</text>
</comment>
<name>A0ABY2M0X5_9LEPT</name>
<reference evidence="2" key="1">
    <citation type="journal article" date="2019" name="PLoS Negl. Trop. Dis.">
        <title>Revisiting the worldwide diversity of Leptospira species in the environment.</title>
        <authorList>
            <person name="Vincent A.T."/>
            <person name="Schiettekatte O."/>
            <person name="Bourhy P."/>
            <person name="Veyrier F.J."/>
            <person name="Picardeau M."/>
        </authorList>
    </citation>
    <scope>NUCLEOTIDE SEQUENCE [LARGE SCALE GENOMIC DNA]</scope>
    <source>
        <strain evidence="2">201800272</strain>
    </source>
</reference>
<keyword evidence="2" id="KW-1185">Reference proteome</keyword>
<evidence type="ECO:0000313" key="2">
    <source>
        <dbReference type="Proteomes" id="UP000298200"/>
    </source>
</evidence>
<gene>
    <name evidence="1" type="ORF">EHQ46_09905</name>
</gene>
<proteinExistence type="predicted"/>
<organism evidence="1 2">
    <name type="scientific">Leptospira yanagawae</name>
    <dbReference type="NCBI Taxonomy" id="293069"/>
    <lineage>
        <taxon>Bacteria</taxon>
        <taxon>Pseudomonadati</taxon>
        <taxon>Spirochaetota</taxon>
        <taxon>Spirochaetia</taxon>
        <taxon>Leptospirales</taxon>
        <taxon>Leptospiraceae</taxon>
        <taxon>Leptospira</taxon>
    </lineage>
</organism>
<dbReference type="EMBL" id="RQFU01000016">
    <property type="protein sequence ID" value="TGL20801.1"/>
    <property type="molecule type" value="Genomic_DNA"/>
</dbReference>
<evidence type="ECO:0000313" key="1">
    <source>
        <dbReference type="EMBL" id="TGL20801.1"/>
    </source>
</evidence>
<dbReference type="RefSeq" id="WP_135635333.1">
    <property type="nucleotide sequence ID" value="NZ_RQFU01000016.1"/>
</dbReference>
<protein>
    <submittedName>
        <fullName evidence="1">Peptidase MA family protein</fullName>
    </submittedName>
</protein>